<dbReference type="PANTHER" id="PTHR31350">
    <property type="entry name" value="SI:DKEY-261L7.2"/>
    <property type="match status" value="1"/>
</dbReference>
<proteinExistence type="inferred from homology"/>
<evidence type="ECO:0000256" key="1">
    <source>
        <dbReference type="ARBA" id="ARBA00007100"/>
    </source>
</evidence>
<keyword evidence="4" id="KW-1185">Reference proteome</keyword>
<dbReference type="EMBL" id="JBHRTR010000035">
    <property type="protein sequence ID" value="MFC3229979.1"/>
    <property type="molecule type" value="Genomic_DNA"/>
</dbReference>
<dbReference type="RefSeq" id="WP_379904712.1">
    <property type="nucleotide sequence ID" value="NZ_JBHRTR010000035.1"/>
</dbReference>
<feature type="domain" description="Protein SirB1 N-terminal" evidence="2">
    <location>
        <begin position="42"/>
        <end position="190"/>
    </location>
</feature>
<protein>
    <submittedName>
        <fullName evidence="3">SirB1 family protein</fullName>
    </submittedName>
</protein>
<comment type="caution">
    <text evidence="3">The sequence shown here is derived from an EMBL/GenBank/DDBJ whole genome shotgun (WGS) entry which is preliminary data.</text>
</comment>
<dbReference type="Pfam" id="PF13371">
    <property type="entry name" value="TPR_9"/>
    <property type="match status" value="1"/>
</dbReference>
<organism evidence="3 4">
    <name type="scientific">Marinibaculum pumilum</name>
    <dbReference type="NCBI Taxonomy" id="1766165"/>
    <lineage>
        <taxon>Bacteria</taxon>
        <taxon>Pseudomonadati</taxon>
        <taxon>Pseudomonadota</taxon>
        <taxon>Alphaproteobacteria</taxon>
        <taxon>Rhodospirillales</taxon>
        <taxon>Rhodospirillaceae</taxon>
        <taxon>Marinibaculum</taxon>
    </lineage>
</organism>
<reference evidence="4" key="1">
    <citation type="journal article" date="2019" name="Int. J. Syst. Evol. Microbiol.">
        <title>The Global Catalogue of Microorganisms (GCM) 10K type strain sequencing project: providing services to taxonomists for standard genome sequencing and annotation.</title>
        <authorList>
            <consortium name="The Broad Institute Genomics Platform"/>
            <consortium name="The Broad Institute Genome Sequencing Center for Infectious Disease"/>
            <person name="Wu L."/>
            <person name="Ma J."/>
        </authorList>
    </citation>
    <scope>NUCLEOTIDE SEQUENCE [LARGE SCALE GENOMIC DNA]</scope>
    <source>
        <strain evidence="4">KCTC 42964</strain>
    </source>
</reference>
<dbReference type="Gene3D" id="1.25.40.10">
    <property type="entry name" value="Tetratricopeptide repeat domain"/>
    <property type="match status" value="1"/>
</dbReference>
<dbReference type="InterPro" id="IPR011990">
    <property type="entry name" value="TPR-like_helical_dom_sf"/>
</dbReference>
<comment type="similarity">
    <text evidence="1">Belongs to the UPF0162 family.</text>
</comment>
<evidence type="ECO:0000259" key="2">
    <source>
        <dbReference type="Pfam" id="PF13369"/>
    </source>
</evidence>
<dbReference type="Proteomes" id="UP001595528">
    <property type="component" value="Unassembled WGS sequence"/>
</dbReference>
<dbReference type="PANTHER" id="PTHR31350:SF21">
    <property type="entry name" value="F-BOX ONLY PROTEIN 21"/>
    <property type="match status" value="1"/>
</dbReference>
<sequence length="272" mass="30210">MEPEEALAALQKMGEGPDDGIELIEAALLLAARDRPHVALDRYRAYIDEITGLLKQRLDTGDEEPVTALIRTLADDHGYRGDQRNYDDPQNANMIRVIDRRRGLPVALGILYIGVARRAGLPASGLNFPSHFLISVDSAGTRHVLDPFYHGRRLEAGQMRDIVRKVAQVPDLLPEFYAPVEDRAVLLRLQNNVKIRAVQNGQMKRAAQVLEAMVALAPSHGESWRELGLLRAQAGELRGGVEALERSLALPGDEVERHRTAILLQQLRSSMN</sequence>
<name>A0ABV7L5X4_9PROT</name>
<accession>A0ABV7L5X4</accession>
<gene>
    <name evidence="3" type="ORF">ACFOGJ_22200</name>
</gene>
<dbReference type="InterPro" id="IPR032698">
    <property type="entry name" value="SirB1_N"/>
</dbReference>
<evidence type="ECO:0000313" key="3">
    <source>
        <dbReference type="EMBL" id="MFC3229979.1"/>
    </source>
</evidence>
<dbReference type="Pfam" id="PF13369">
    <property type="entry name" value="Transglut_core2"/>
    <property type="match status" value="1"/>
</dbReference>
<evidence type="ECO:0000313" key="4">
    <source>
        <dbReference type="Proteomes" id="UP001595528"/>
    </source>
</evidence>
<dbReference type="SUPFAM" id="SSF48452">
    <property type="entry name" value="TPR-like"/>
    <property type="match status" value="1"/>
</dbReference>